<evidence type="ECO:0000313" key="3">
    <source>
        <dbReference type="EMBL" id="QJB04272.1"/>
    </source>
</evidence>
<dbReference type="AlphaFoldDB" id="A0A6M3MHK2"/>
<evidence type="ECO:0000313" key="2">
    <source>
        <dbReference type="EMBL" id="QJB00353.1"/>
    </source>
</evidence>
<evidence type="ECO:0000256" key="1">
    <source>
        <dbReference type="SAM" id="Coils"/>
    </source>
</evidence>
<dbReference type="EMBL" id="MT143690">
    <property type="protein sequence ID" value="QJB00353.1"/>
    <property type="molecule type" value="Genomic_DNA"/>
</dbReference>
<sequence length="277" mass="31275">MAEDNIVNFDALELEGDDKGNNTSQKLMNHMKFLKEKLSPADYSKAVQDLGFNTGLSNEQLLEEIKTLLAKKEGDEGEEEEELMSYKDFIAKCMGEGKVLKDCITEYKEKYPEAEEPSKEEQTELEQLEQSLALAKKKKEEEYPGPDQKKMKALEDQLTQLTASVASLTKSREQEKNTAELSIEVDKLVEEKHLAPSQKEGIIKLAGGMPPEEQQGLLAFFRTTQKLSGLFDDKGLMVNTALNTPSDITPEKRAELIKTFKIDEIIEDRGVKPRRNN</sequence>
<proteinExistence type="predicted"/>
<name>A0A6M3MHK2_9ZZZZ</name>
<reference evidence="3" key="1">
    <citation type="submission" date="2020-03" db="EMBL/GenBank/DDBJ databases">
        <title>The deep terrestrial virosphere.</title>
        <authorList>
            <person name="Holmfeldt K."/>
            <person name="Nilsson E."/>
            <person name="Simone D."/>
            <person name="Lopez-Fernandez M."/>
            <person name="Wu X."/>
            <person name="de Brujin I."/>
            <person name="Lundin D."/>
            <person name="Andersson A."/>
            <person name="Bertilsson S."/>
            <person name="Dopson M."/>
        </authorList>
    </citation>
    <scope>NUCLEOTIDE SEQUENCE</scope>
    <source>
        <strain evidence="2">MM171A00522</strain>
        <strain evidence="3">MM171B00386</strain>
    </source>
</reference>
<accession>A0A6M3MHK2</accession>
<organism evidence="3">
    <name type="scientific">viral metagenome</name>
    <dbReference type="NCBI Taxonomy" id="1070528"/>
    <lineage>
        <taxon>unclassified sequences</taxon>
        <taxon>metagenomes</taxon>
        <taxon>organismal metagenomes</taxon>
    </lineage>
</organism>
<dbReference type="EMBL" id="MT143878">
    <property type="protein sequence ID" value="QJB04272.1"/>
    <property type="molecule type" value="Genomic_DNA"/>
</dbReference>
<keyword evidence="1" id="KW-0175">Coiled coil</keyword>
<feature type="coiled-coil region" evidence="1">
    <location>
        <begin position="118"/>
        <end position="191"/>
    </location>
</feature>
<protein>
    <submittedName>
        <fullName evidence="3">Uncharacterized protein</fullName>
    </submittedName>
</protein>
<gene>
    <name evidence="2" type="ORF">MM171A00522_0017</name>
    <name evidence="3" type="ORF">MM171B00386_0009</name>
</gene>